<organism evidence="1">
    <name type="scientific">Phoenicurus auroreus CRESS-DNA-virus sp</name>
    <dbReference type="NCBI Taxonomy" id="2815053"/>
    <lineage>
        <taxon>Viruses</taxon>
        <taxon>Monodnaviria</taxon>
        <taxon>Shotokuvirae</taxon>
        <taxon>Cressdnaviricota</taxon>
    </lineage>
</organism>
<name>A0A8A4XCD4_9VIRU</name>
<reference evidence="1" key="1">
    <citation type="submission" date="2020-10" db="EMBL/GenBank/DDBJ databases">
        <title>CRESS DNA virus dark matter in the feces of wild birds.</title>
        <authorList>
            <person name="Yang S."/>
            <person name="Zhang W."/>
        </authorList>
    </citation>
    <scope>NUCLEOTIDE SEQUENCE</scope>
    <source>
        <strain evidence="1">Dar170cir6</strain>
    </source>
</reference>
<protein>
    <submittedName>
        <fullName evidence="1">Replication-associated protein</fullName>
    </submittedName>
</protein>
<proteinExistence type="predicted"/>
<sequence>MRSYAKNWTFKKTATYKQRQVRLATEWDVRLDVSDQLPVEDILGRIRGHLDGFLFIAVSGIEKPDTDFPGKEGTVNQYGSNGEHVHLCVVLLEPKVRADVLKLLRGPRKLGDEYCAPRNAKFSYAGWIIHHAKPEWKIPSEPPLRFEYGTLPMDPLTIEWALKISAVLKKYGYDLMRRRFRQYTELLTKHKTMEKIEGLLMTLEDQDISESNEDMQGP</sequence>
<evidence type="ECO:0000313" key="1">
    <source>
        <dbReference type="EMBL" id="QTE03424.1"/>
    </source>
</evidence>
<accession>A0A8A4XCD4</accession>
<dbReference type="EMBL" id="MW182782">
    <property type="protein sequence ID" value="QTE03424.1"/>
    <property type="molecule type" value="Genomic_DNA"/>
</dbReference>